<proteinExistence type="predicted"/>
<keyword evidence="4" id="KW-1185">Reference proteome</keyword>
<dbReference type="EMBL" id="JBHMQV010000009">
    <property type="protein sequence ID" value="MFC0844774.1"/>
    <property type="molecule type" value="Genomic_DNA"/>
</dbReference>
<accession>A0ABV6TCS5</accession>
<gene>
    <name evidence="2" type="ORF">ACFH04_05595</name>
    <name evidence="3" type="ORF">ACFH04_13800</name>
</gene>
<evidence type="ECO:0000313" key="3">
    <source>
        <dbReference type="EMBL" id="MFC0844774.1"/>
    </source>
</evidence>
<organism evidence="2 4">
    <name type="scientific">Streptomyces noboritoensis</name>
    <dbReference type="NCBI Taxonomy" id="67337"/>
    <lineage>
        <taxon>Bacteria</taxon>
        <taxon>Bacillati</taxon>
        <taxon>Actinomycetota</taxon>
        <taxon>Actinomycetes</taxon>
        <taxon>Kitasatosporales</taxon>
        <taxon>Streptomycetaceae</taxon>
        <taxon>Streptomyces</taxon>
    </lineage>
</organism>
<evidence type="ECO:0008006" key="5">
    <source>
        <dbReference type="Google" id="ProtNLM"/>
    </source>
</evidence>
<evidence type="ECO:0000256" key="1">
    <source>
        <dbReference type="SAM" id="MobiDB-lite"/>
    </source>
</evidence>
<feature type="region of interest" description="Disordered" evidence="1">
    <location>
        <begin position="1"/>
        <end position="68"/>
    </location>
</feature>
<comment type="caution">
    <text evidence="2">The sequence shown here is derived from an EMBL/GenBank/DDBJ whole genome shotgun (WGS) entry which is preliminary data.</text>
</comment>
<dbReference type="RefSeq" id="WP_394317034.1">
    <property type="nucleotide sequence ID" value="NZ_JBHMQV010000002.1"/>
</dbReference>
<protein>
    <recommendedName>
        <fullName evidence="5">DUF4236 domain-containing protein</fullName>
    </recommendedName>
</protein>
<evidence type="ECO:0000313" key="4">
    <source>
        <dbReference type="Proteomes" id="UP001589887"/>
    </source>
</evidence>
<feature type="compositionally biased region" description="Polar residues" evidence="1">
    <location>
        <begin position="52"/>
        <end position="68"/>
    </location>
</feature>
<dbReference type="Proteomes" id="UP001589887">
    <property type="component" value="Unassembled WGS sequence"/>
</dbReference>
<feature type="compositionally biased region" description="Low complexity" evidence="1">
    <location>
        <begin position="22"/>
        <end position="34"/>
    </location>
</feature>
<reference evidence="2 4" key="1">
    <citation type="submission" date="2024-09" db="EMBL/GenBank/DDBJ databases">
        <authorList>
            <person name="Sun Q."/>
            <person name="Mori K."/>
        </authorList>
    </citation>
    <scope>NUCLEOTIDE SEQUENCE [LARGE SCALE GENOMIC DNA]</scope>
    <source>
        <strain evidence="2 4">JCM 4557</strain>
    </source>
</reference>
<dbReference type="EMBL" id="JBHMQV010000002">
    <property type="protein sequence ID" value="MFC0843218.1"/>
    <property type="molecule type" value="Genomic_DNA"/>
</dbReference>
<sequence length="68" mass="7213">MQMHHSRRVTGTGGVVVRRRGSTQGVGTGTARITGGTGFGGRSSWRRPLFTPLSNCRTGTASRETPDP</sequence>
<name>A0ABV6TCS5_9ACTN</name>
<evidence type="ECO:0000313" key="2">
    <source>
        <dbReference type="EMBL" id="MFC0843218.1"/>
    </source>
</evidence>